<dbReference type="Gene3D" id="3.40.50.300">
    <property type="entry name" value="P-loop containing nucleotide triphosphate hydrolases"/>
    <property type="match status" value="1"/>
</dbReference>
<dbReference type="EMBL" id="AP022560">
    <property type="protein sequence ID" value="BBX05192.1"/>
    <property type="molecule type" value="Genomic_DNA"/>
</dbReference>
<keyword evidence="4" id="KW-1185">Reference proteome</keyword>
<proteinExistence type="predicted"/>
<dbReference type="SUPFAM" id="SSF52540">
    <property type="entry name" value="P-loop containing nucleoside triphosphate hydrolases"/>
    <property type="match status" value="1"/>
</dbReference>
<dbReference type="InterPro" id="IPR059117">
    <property type="entry name" value="APS_kinase_dom"/>
</dbReference>
<accession>A0AAD1M8Q3</accession>
<gene>
    <name evidence="3" type="ORF">MMOR_61280</name>
</gene>
<dbReference type="GO" id="GO:0005737">
    <property type="term" value="C:cytoplasm"/>
    <property type="evidence" value="ECO:0007669"/>
    <property type="project" value="TreeGrafter"/>
</dbReference>
<dbReference type="GO" id="GO:0019379">
    <property type="term" value="P:sulfate assimilation, phosphoadenylyl sulfate reduction by phosphoadenylyl-sulfate reductase (thioredoxin)"/>
    <property type="evidence" value="ECO:0007669"/>
    <property type="project" value="TreeGrafter"/>
</dbReference>
<dbReference type="Pfam" id="PF01583">
    <property type="entry name" value="APS_kinase"/>
    <property type="match status" value="1"/>
</dbReference>
<sequence length="61" mass="6699">MRQTRPGLYARARAGELKGLTGFDAPYEAPESPDLVLDTTGADIDGLVKQVVDLLNRKREL</sequence>
<dbReference type="KEGG" id="mmor:MMOR_61280"/>
<evidence type="ECO:0000259" key="2">
    <source>
        <dbReference type="Pfam" id="PF01583"/>
    </source>
</evidence>
<keyword evidence="1" id="KW-0808">Transferase</keyword>
<dbReference type="Proteomes" id="UP000466681">
    <property type="component" value="Chromosome"/>
</dbReference>
<organism evidence="3 4">
    <name type="scientific">Mycolicibacterium moriokaense</name>
    <dbReference type="NCBI Taxonomy" id="39691"/>
    <lineage>
        <taxon>Bacteria</taxon>
        <taxon>Bacillati</taxon>
        <taxon>Actinomycetota</taxon>
        <taxon>Actinomycetes</taxon>
        <taxon>Mycobacteriales</taxon>
        <taxon>Mycobacteriaceae</taxon>
        <taxon>Mycolicibacterium</taxon>
    </lineage>
</organism>
<dbReference type="PANTHER" id="PTHR42700:SF1">
    <property type="entry name" value="SULFATE ADENYLYLTRANSFERASE"/>
    <property type="match status" value="1"/>
</dbReference>
<dbReference type="GO" id="GO:0010134">
    <property type="term" value="P:sulfate assimilation via adenylyl sulfate reduction"/>
    <property type="evidence" value="ECO:0007669"/>
    <property type="project" value="TreeGrafter"/>
</dbReference>
<evidence type="ECO:0000313" key="4">
    <source>
        <dbReference type="Proteomes" id="UP000466681"/>
    </source>
</evidence>
<dbReference type="GO" id="GO:0004781">
    <property type="term" value="F:sulfate adenylyltransferase (ATP) activity"/>
    <property type="evidence" value="ECO:0007669"/>
    <property type="project" value="TreeGrafter"/>
</dbReference>
<dbReference type="AlphaFoldDB" id="A0AAD1M8Q3"/>
<reference evidence="3 4" key="1">
    <citation type="journal article" date="2019" name="Emerg. Microbes Infect.">
        <title>Comprehensive subspecies identification of 175 nontuberculous mycobacteria species based on 7547 genomic profiles.</title>
        <authorList>
            <person name="Matsumoto Y."/>
            <person name="Kinjo T."/>
            <person name="Motooka D."/>
            <person name="Nabeya D."/>
            <person name="Jung N."/>
            <person name="Uechi K."/>
            <person name="Horii T."/>
            <person name="Iida T."/>
            <person name="Fujita J."/>
            <person name="Nakamura S."/>
        </authorList>
    </citation>
    <scope>NUCLEOTIDE SEQUENCE [LARGE SCALE GENOMIC DNA]</scope>
    <source>
        <strain evidence="3 4">JCM 6375</strain>
    </source>
</reference>
<evidence type="ECO:0000313" key="3">
    <source>
        <dbReference type="EMBL" id="BBX05192.1"/>
    </source>
</evidence>
<dbReference type="PANTHER" id="PTHR42700">
    <property type="entry name" value="SULFATE ADENYLYLTRANSFERASE"/>
    <property type="match status" value="1"/>
</dbReference>
<dbReference type="InterPro" id="IPR027417">
    <property type="entry name" value="P-loop_NTPase"/>
</dbReference>
<name>A0AAD1M8Q3_9MYCO</name>
<feature type="domain" description="APS kinase" evidence="2">
    <location>
        <begin position="6"/>
        <end position="38"/>
    </location>
</feature>
<protein>
    <recommendedName>
        <fullName evidence="2">APS kinase domain-containing protein</fullName>
    </recommendedName>
</protein>
<dbReference type="InterPro" id="IPR050512">
    <property type="entry name" value="Sulf_AdTrans/APS_kinase"/>
</dbReference>
<evidence type="ECO:0000256" key="1">
    <source>
        <dbReference type="ARBA" id="ARBA00022679"/>
    </source>
</evidence>